<reference evidence="5 6" key="1">
    <citation type="submission" date="2016-10" db="EMBL/GenBank/DDBJ databases">
        <title>Arsenicibacter rosenii gen. nov., sp. nov., an efficient arsenic-methylating bacterium isolated from an arsenic-contaminated paddy soil.</title>
        <authorList>
            <person name="Huang K."/>
        </authorList>
    </citation>
    <scope>NUCLEOTIDE SEQUENCE [LARGE SCALE GENOMIC DNA]</scope>
    <source>
        <strain evidence="5 6">SM-1</strain>
    </source>
</reference>
<organism evidence="5 6">
    <name type="scientific">Arsenicibacter rosenii</name>
    <dbReference type="NCBI Taxonomy" id="1750698"/>
    <lineage>
        <taxon>Bacteria</taxon>
        <taxon>Pseudomonadati</taxon>
        <taxon>Bacteroidota</taxon>
        <taxon>Cytophagia</taxon>
        <taxon>Cytophagales</taxon>
        <taxon>Spirosomataceae</taxon>
        <taxon>Arsenicibacter</taxon>
    </lineage>
</organism>
<dbReference type="InterPro" id="IPR051909">
    <property type="entry name" value="MFP_Cation_Efflux"/>
</dbReference>
<dbReference type="GO" id="GO:0022857">
    <property type="term" value="F:transmembrane transporter activity"/>
    <property type="evidence" value="ECO:0007669"/>
    <property type="project" value="InterPro"/>
</dbReference>
<dbReference type="EMBL" id="MORL01000006">
    <property type="protein sequence ID" value="OIN58776.1"/>
    <property type="molecule type" value="Genomic_DNA"/>
</dbReference>
<sequence length="425" mass="46180">MMRIITNLMVIGLFLGTACQTDKSPENGGKQVAEEAAEHNHAPTELVALTDDQLRIGGVEVGAVSYRNLGQSLQVNGRLAVPAQSQVNISALQGGFVRSVPLLPGQPVRKGQVLARIENPDLIQLQQEYAENHSRLTYLEAEYARQQELSRENVSAVKVLQQTRADLQATRARVTGLGQRMQLAGLSAQQVLQGRFSTAYTVVAPVSGAVTSVLVTAGQHVQPADVIATVMSTQGIYAALTVFEKDLPALHEGQRIRIQLASEAGKERTGRITYINPVLDDHRAAGIVARLDQHDGRLVPNAFLKATLDLGASRVTALPEEAIVSLEGKEYIFVVTDEKMPEEDDHEHETSAGKTEAHDDHDAHEEPRQTFRRVAVRRGVTENGYSQVILPKTVDVRKSKVVVKGAYTLLSTLKAASGEEEGHAH</sequence>
<dbReference type="Pfam" id="PF25954">
    <property type="entry name" value="Beta-barrel_RND_2"/>
    <property type="match status" value="1"/>
</dbReference>
<keyword evidence="2" id="KW-0813">Transport</keyword>
<dbReference type="InterPro" id="IPR058792">
    <property type="entry name" value="Beta-barrel_RND_2"/>
</dbReference>
<evidence type="ECO:0000259" key="4">
    <source>
        <dbReference type="Pfam" id="PF25954"/>
    </source>
</evidence>
<evidence type="ECO:0000256" key="2">
    <source>
        <dbReference type="ARBA" id="ARBA00022448"/>
    </source>
</evidence>
<feature type="domain" description="CusB-like beta-barrel" evidence="4">
    <location>
        <begin position="240"/>
        <end position="308"/>
    </location>
</feature>
<proteinExistence type="inferred from homology"/>
<evidence type="ECO:0000313" key="6">
    <source>
        <dbReference type="Proteomes" id="UP000181790"/>
    </source>
</evidence>
<dbReference type="GO" id="GO:0016020">
    <property type="term" value="C:membrane"/>
    <property type="evidence" value="ECO:0007669"/>
    <property type="project" value="InterPro"/>
</dbReference>
<dbReference type="GO" id="GO:0015679">
    <property type="term" value="P:plasma membrane copper ion transport"/>
    <property type="evidence" value="ECO:0007669"/>
    <property type="project" value="TreeGrafter"/>
</dbReference>
<comment type="similarity">
    <text evidence="1">Belongs to the membrane fusion protein (MFP) (TC 8.A.1) family.</text>
</comment>
<dbReference type="GO" id="GO:0030313">
    <property type="term" value="C:cell envelope"/>
    <property type="evidence" value="ECO:0007669"/>
    <property type="project" value="TreeGrafter"/>
</dbReference>
<dbReference type="PANTHER" id="PTHR30097">
    <property type="entry name" value="CATION EFFLUX SYSTEM PROTEIN CUSB"/>
    <property type="match status" value="1"/>
</dbReference>
<name>A0A1S2VKQ0_9BACT</name>
<keyword evidence="6" id="KW-1185">Reference proteome</keyword>
<feature type="region of interest" description="Disordered" evidence="3">
    <location>
        <begin position="339"/>
        <end position="370"/>
    </location>
</feature>
<gene>
    <name evidence="5" type="ORF">BLX24_14175</name>
</gene>
<dbReference type="InterPro" id="IPR006143">
    <property type="entry name" value="RND_pump_MFP"/>
</dbReference>
<comment type="caution">
    <text evidence="5">The sequence shown here is derived from an EMBL/GenBank/DDBJ whole genome shotgun (WGS) entry which is preliminary data.</text>
</comment>
<evidence type="ECO:0000256" key="1">
    <source>
        <dbReference type="ARBA" id="ARBA00009477"/>
    </source>
</evidence>
<dbReference type="GO" id="GO:0060003">
    <property type="term" value="P:copper ion export"/>
    <property type="evidence" value="ECO:0007669"/>
    <property type="project" value="TreeGrafter"/>
</dbReference>
<dbReference type="Gene3D" id="2.40.30.170">
    <property type="match status" value="1"/>
</dbReference>
<dbReference type="PROSITE" id="PS51257">
    <property type="entry name" value="PROKAR_LIPOPROTEIN"/>
    <property type="match status" value="1"/>
</dbReference>
<evidence type="ECO:0000256" key="3">
    <source>
        <dbReference type="SAM" id="MobiDB-lite"/>
    </source>
</evidence>
<dbReference type="PANTHER" id="PTHR30097:SF4">
    <property type="entry name" value="SLR6042 PROTEIN"/>
    <property type="match status" value="1"/>
</dbReference>
<feature type="compositionally biased region" description="Basic and acidic residues" evidence="3">
    <location>
        <begin position="347"/>
        <end position="369"/>
    </location>
</feature>
<dbReference type="Gene3D" id="2.40.50.100">
    <property type="match status" value="1"/>
</dbReference>
<dbReference type="Proteomes" id="UP000181790">
    <property type="component" value="Unassembled WGS sequence"/>
</dbReference>
<dbReference type="AlphaFoldDB" id="A0A1S2VKQ0"/>
<protein>
    <submittedName>
        <fullName evidence="5">Efflux transporter periplasmic adaptor subunit</fullName>
    </submittedName>
</protein>
<accession>A0A1S2VKQ0</accession>
<evidence type="ECO:0000313" key="5">
    <source>
        <dbReference type="EMBL" id="OIN58776.1"/>
    </source>
</evidence>
<dbReference type="SUPFAM" id="SSF111369">
    <property type="entry name" value="HlyD-like secretion proteins"/>
    <property type="match status" value="1"/>
</dbReference>
<dbReference type="NCBIfam" id="TIGR01730">
    <property type="entry name" value="RND_mfp"/>
    <property type="match status" value="1"/>
</dbReference>